<dbReference type="Proteomes" id="UP000250166">
    <property type="component" value="Unassembled WGS sequence"/>
</dbReference>
<evidence type="ECO:0000313" key="2">
    <source>
        <dbReference type="Proteomes" id="UP000250166"/>
    </source>
</evidence>
<protein>
    <submittedName>
        <fullName evidence="1">Uncharacterized protein</fullName>
    </submittedName>
</protein>
<dbReference type="AlphaFoldDB" id="A0A2X3EIE0"/>
<reference evidence="1 2" key="1">
    <citation type="submission" date="2018-06" db="EMBL/GenBank/DDBJ databases">
        <authorList>
            <consortium name="Pathogen Informatics"/>
            <person name="Doyle S."/>
        </authorList>
    </citation>
    <scope>NUCLEOTIDE SEQUENCE [LARGE SCALE GENOMIC DNA]</scope>
    <source>
        <strain evidence="1 2">NCTC13102</strain>
    </source>
</reference>
<dbReference type="EMBL" id="UAWL01000020">
    <property type="protein sequence ID" value="SQC36281.1"/>
    <property type="molecule type" value="Genomic_DNA"/>
</dbReference>
<gene>
    <name evidence="1" type="ORF">NCTC13102_02091</name>
</gene>
<name>A0A2X3EIE0_9HELI</name>
<sequence>MKNLSLLSKTRKNTTRLFIAFFLLLSIPNATYGNLPVIDVSSIAQSVMQYYQMVQEAVKYEKELAKLGIDTGRVGGILGQLDSITNGVLTSIQAVGNLPLGLNQIFAQLNESCDLLKGNEKFKNEIAKEKSKLEDITYEIKEQTACLKVINNAKFIGEESYKETMEAKEALKQGDFDKYNSKVNYVKNLYRAREYMNKQATLGKVQNYDKMYSYYSGGTGGAAGASKKEMTERHKSLLEQAKKSNTQEDAQNLGNQLLAEVINMLRMQYDMLMEYNSAMLSLQSQDLNTAKSKPMQVTDEELKEQKAKVDIFATDSPFEKYKGDYKKDALGLPIIGVGSK</sequence>
<organism evidence="1 2">
    <name type="scientific">Helicobacter fennelliae</name>
    <dbReference type="NCBI Taxonomy" id="215"/>
    <lineage>
        <taxon>Bacteria</taxon>
        <taxon>Pseudomonadati</taxon>
        <taxon>Campylobacterota</taxon>
        <taxon>Epsilonproteobacteria</taxon>
        <taxon>Campylobacterales</taxon>
        <taxon>Helicobacteraceae</taxon>
        <taxon>Helicobacter</taxon>
    </lineage>
</organism>
<accession>A0A2X3EIE0</accession>
<evidence type="ECO:0000313" key="1">
    <source>
        <dbReference type="EMBL" id="SQC36281.1"/>
    </source>
</evidence>
<proteinExistence type="predicted"/>